<dbReference type="Gene3D" id="3.40.50.10490">
    <property type="entry name" value="Glucose-6-phosphate isomerase like protein, domain 1"/>
    <property type="match status" value="1"/>
</dbReference>
<gene>
    <name evidence="4" type="ORF">Bca52824_052954</name>
</gene>
<dbReference type="Proteomes" id="UP000886595">
    <property type="component" value="Unassembled WGS sequence"/>
</dbReference>
<evidence type="ECO:0008006" key="6">
    <source>
        <dbReference type="Google" id="ProtNLM"/>
    </source>
</evidence>
<dbReference type="InterPro" id="IPR005707">
    <property type="entry name" value="Ribosomal_uS2_euk/arc"/>
</dbReference>
<evidence type="ECO:0000256" key="1">
    <source>
        <dbReference type="ARBA" id="ARBA00006242"/>
    </source>
</evidence>
<dbReference type="GO" id="GO:0006412">
    <property type="term" value="P:translation"/>
    <property type="evidence" value="ECO:0007669"/>
    <property type="project" value="InterPro"/>
</dbReference>
<sequence length="242" mass="27524">MDEEHQVRECKYGSGHRRNDGTYIFNLGNTWEKLQMAAQVIVAIENPLEIIMQSAKPYGQRAILKFARYTGANAIAGRHNPGIFTNQMQTSFSEPMLLILTDPRTGHQPIKEDSPMRFVDIGIHANNKGKQIIGCLFWLLARMVLQMCGTIRLVHKWKVVVDLLLYREPEEAKPEDEDEVGRTLDYLLLNMVVETNGPLLRSLMLHGHEKPKCESLLLLPLLAGTILEEIKPVLTEKQSRVN</sequence>
<comment type="similarity">
    <text evidence="1">Belongs to the universal ribosomal protein uS2 family.</text>
</comment>
<accession>A0A8X7R391</accession>
<evidence type="ECO:0000256" key="3">
    <source>
        <dbReference type="ARBA" id="ARBA00023274"/>
    </source>
</evidence>
<keyword evidence="5" id="KW-1185">Reference proteome</keyword>
<name>A0A8X7R391_BRACI</name>
<reference evidence="4 5" key="1">
    <citation type="submission" date="2020-02" db="EMBL/GenBank/DDBJ databases">
        <authorList>
            <person name="Ma Q."/>
            <person name="Huang Y."/>
            <person name="Song X."/>
            <person name="Pei D."/>
        </authorList>
    </citation>
    <scope>NUCLEOTIDE SEQUENCE [LARGE SCALE GENOMIC DNA]</scope>
    <source>
        <strain evidence="4">Sxm20200214</strain>
        <tissue evidence="4">Leaf</tissue>
    </source>
</reference>
<evidence type="ECO:0000256" key="2">
    <source>
        <dbReference type="ARBA" id="ARBA00022980"/>
    </source>
</evidence>
<proteinExistence type="inferred from homology"/>
<keyword evidence="2" id="KW-0689">Ribosomal protein</keyword>
<dbReference type="GO" id="GO:0015935">
    <property type="term" value="C:small ribosomal subunit"/>
    <property type="evidence" value="ECO:0007669"/>
    <property type="project" value="InterPro"/>
</dbReference>
<dbReference type="GO" id="GO:0003735">
    <property type="term" value="F:structural constituent of ribosome"/>
    <property type="evidence" value="ECO:0007669"/>
    <property type="project" value="InterPro"/>
</dbReference>
<comment type="caution">
    <text evidence="4">The sequence shown here is derived from an EMBL/GenBank/DDBJ whole genome shotgun (WGS) entry which is preliminary data.</text>
</comment>
<dbReference type="AlphaFoldDB" id="A0A8X7R391"/>
<dbReference type="SUPFAM" id="SSF52313">
    <property type="entry name" value="Ribosomal protein S2"/>
    <property type="match status" value="1"/>
</dbReference>
<dbReference type="InterPro" id="IPR023591">
    <property type="entry name" value="Ribosomal_uS2_flav_dom_sf"/>
</dbReference>
<dbReference type="PANTHER" id="PTHR11489">
    <property type="entry name" value="40S RIBOSOMAL PROTEIN SA"/>
    <property type="match status" value="1"/>
</dbReference>
<organism evidence="4 5">
    <name type="scientific">Brassica carinata</name>
    <name type="common">Ethiopian mustard</name>
    <name type="synonym">Abyssinian cabbage</name>
    <dbReference type="NCBI Taxonomy" id="52824"/>
    <lineage>
        <taxon>Eukaryota</taxon>
        <taxon>Viridiplantae</taxon>
        <taxon>Streptophyta</taxon>
        <taxon>Embryophyta</taxon>
        <taxon>Tracheophyta</taxon>
        <taxon>Spermatophyta</taxon>
        <taxon>Magnoliopsida</taxon>
        <taxon>eudicotyledons</taxon>
        <taxon>Gunneridae</taxon>
        <taxon>Pentapetalae</taxon>
        <taxon>rosids</taxon>
        <taxon>malvids</taxon>
        <taxon>Brassicales</taxon>
        <taxon>Brassicaceae</taxon>
        <taxon>Brassiceae</taxon>
        <taxon>Brassica</taxon>
    </lineage>
</organism>
<keyword evidence="3" id="KW-0687">Ribonucleoprotein</keyword>
<dbReference type="OrthoDB" id="414863at2759"/>
<dbReference type="InterPro" id="IPR001865">
    <property type="entry name" value="Ribosomal_uS2"/>
</dbReference>
<evidence type="ECO:0000313" key="5">
    <source>
        <dbReference type="Proteomes" id="UP000886595"/>
    </source>
</evidence>
<evidence type="ECO:0000313" key="4">
    <source>
        <dbReference type="EMBL" id="KAG2281734.1"/>
    </source>
</evidence>
<dbReference type="EMBL" id="JAAMPC010000011">
    <property type="protein sequence ID" value="KAG2281734.1"/>
    <property type="molecule type" value="Genomic_DNA"/>
</dbReference>
<protein>
    <recommendedName>
        <fullName evidence="6">40S ribosomal protein SA</fullName>
    </recommendedName>
</protein>
<dbReference type="PRINTS" id="PR00395">
    <property type="entry name" value="RIBOSOMALS2"/>
</dbReference>